<keyword evidence="7" id="KW-1185">Reference proteome</keyword>
<dbReference type="GO" id="GO:0016020">
    <property type="term" value="C:membrane"/>
    <property type="evidence" value="ECO:0007669"/>
    <property type="project" value="UniProtKB-SubCell"/>
</dbReference>
<protein>
    <submittedName>
        <fullName evidence="6">LrgB</fullName>
    </submittedName>
</protein>
<dbReference type="KEGG" id="pste:PSTEL_25585"/>
<gene>
    <name evidence="6" type="ORF">PSTEL_25585</name>
</gene>
<keyword evidence="3 5" id="KW-1133">Transmembrane helix</keyword>
<dbReference type="OrthoDB" id="9811701at2"/>
<proteinExistence type="predicted"/>
<name>A0A089NAW2_9BACL</name>
<dbReference type="HOGENOM" id="CLU_082099_2_0_9"/>
<evidence type="ECO:0000256" key="3">
    <source>
        <dbReference type="ARBA" id="ARBA00022989"/>
    </source>
</evidence>
<evidence type="ECO:0000313" key="7">
    <source>
        <dbReference type="Proteomes" id="UP000029507"/>
    </source>
</evidence>
<dbReference type="NCBIfam" id="TIGR00659">
    <property type="entry name" value="CidB/LrgB family autolysis modulator"/>
    <property type="match status" value="1"/>
</dbReference>
<evidence type="ECO:0000256" key="5">
    <source>
        <dbReference type="SAM" id="Phobius"/>
    </source>
</evidence>
<dbReference type="AlphaFoldDB" id="A0A089NAW2"/>
<evidence type="ECO:0000256" key="1">
    <source>
        <dbReference type="ARBA" id="ARBA00004141"/>
    </source>
</evidence>
<evidence type="ECO:0000313" key="6">
    <source>
        <dbReference type="EMBL" id="AIQ65984.1"/>
    </source>
</evidence>
<dbReference type="RefSeq" id="WP_038699468.1">
    <property type="nucleotide sequence ID" value="NZ_CP009286.1"/>
</dbReference>
<dbReference type="EMBL" id="CP009286">
    <property type="protein sequence ID" value="AIQ65984.1"/>
    <property type="molecule type" value="Genomic_DNA"/>
</dbReference>
<dbReference type="PANTHER" id="PTHR30249">
    <property type="entry name" value="PUTATIVE SEROTONIN TRANSPORTER"/>
    <property type="match status" value="1"/>
</dbReference>
<feature type="transmembrane region" description="Helical" evidence="5">
    <location>
        <begin position="131"/>
        <end position="159"/>
    </location>
</feature>
<keyword evidence="4 5" id="KW-0472">Membrane</keyword>
<accession>A0A089NAW2</accession>
<evidence type="ECO:0000256" key="4">
    <source>
        <dbReference type="ARBA" id="ARBA00023136"/>
    </source>
</evidence>
<dbReference type="InterPro" id="IPR005261">
    <property type="entry name" value="YohK-like"/>
</dbReference>
<dbReference type="InterPro" id="IPR007300">
    <property type="entry name" value="CidB/LrgB"/>
</dbReference>
<feature type="transmembrane region" description="Helical" evidence="5">
    <location>
        <begin position="205"/>
        <end position="226"/>
    </location>
</feature>
<feature type="transmembrane region" description="Helical" evidence="5">
    <location>
        <begin position="90"/>
        <end position="111"/>
    </location>
</feature>
<evidence type="ECO:0000256" key="2">
    <source>
        <dbReference type="ARBA" id="ARBA00022692"/>
    </source>
</evidence>
<reference evidence="6 7" key="1">
    <citation type="submission" date="2014-08" db="EMBL/GenBank/DDBJ databases">
        <title>Comparative genomics of the Paenibacillus odorifer group.</title>
        <authorList>
            <person name="den Bakker H.C."/>
            <person name="Tsai Y.-C."/>
            <person name="Martin N."/>
            <person name="Korlach J."/>
            <person name="Wiedmann M."/>
        </authorList>
    </citation>
    <scope>NUCLEOTIDE SEQUENCE [LARGE SCALE GENOMIC DNA]</scope>
    <source>
        <strain evidence="6 7">DSM 14472</strain>
    </source>
</reference>
<keyword evidence="2 5" id="KW-0812">Transmembrane</keyword>
<sequence length="227" mass="23739">MLTGTLFLALTLGVYLASKKIYFARKSMLLSPLIVTPLVIIAFLLVTGTSYTSYNAGGKWLTDLLQPATVAFAIPLHKNFKVLKKHAAEIGIGVLTGTVTAVVSSVLLARWLHLSNDLASSLVPRSVTTPIAMNISQSIGGIPSITAVFVIMTGILGTLMGPSIHRLFRIDNEIARGVSLGTAAHGTGTSKAFELSSLTGTISSIAMILTALLTLGVAPAALAVFLH</sequence>
<dbReference type="PANTHER" id="PTHR30249:SF3">
    <property type="entry name" value="MUREIN HYDROLASE EXPORT REGULATOR"/>
    <property type="match status" value="1"/>
</dbReference>
<dbReference type="Pfam" id="PF04172">
    <property type="entry name" value="LrgB"/>
    <property type="match status" value="1"/>
</dbReference>
<comment type="subcellular location">
    <subcellularLocation>
        <location evidence="1">Membrane</location>
        <topology evidence="1">Multi-pass membrane protein</topology>
    </subcellularLocation>
</comment>
<organism evidence="6 7">
    <name type="scientific">Paenibacillus stellifer</name>
    <dbReference type="NCBI Taxonomy" id="169760"/>
    <lineage>
        <taxon>Bacteria</taxon>
        <taxon>Bacillati</taxon>
        <taxon>Bacillota</taxon>
        <taxon>Bacilli</taxon>
        <taxon>Bacillales</taxon>
        <taxon>Paenibacillaceae</taxon>
        <taxon>Paenibacillus</taxon>
    </lineage>
</organism>
<feature type="transmembrane region" description="Helical" evidence="5">
    <location>
        <begin position="29"/>
        <end position="51"/>
    </location>
</feature>
<dbReference type="Proteomes" id="UP000029507">
    <property type="component" value="Chromosome"/>
</dbReference>